<accession>A0A8J2PAP0</accession>
<sequence>MPFNVFGAGVATILLVLLLPERSFSVHCLIPVTYQSSMTYFACSVLDVAFLVNQTSVGSLGMFVLLSFFLKIDGSLDTLKQVIQNDDSWPENSLNEALVSCRKIQLELCLFNGKFRNLNYFTKLFDMIATVACYYVAIVNYDRNPRFALVFSLLGLNIMTGFLLLFNKAFKIPMKMDDVKREISLASHVLKDSSSRKYVRCRITSMQNVGVEMGGFSTLERQSTPNFLDFIVSSVVDLIVATQ</sequence>
<evidence type="ECO:0000313" key="3">
    <source>
        <dbReference type="EMBL" id="CAG7729756.1"/>
    </source>
</evidence>
<keyword evidence="2" id="KW-0732">Signal</keyword>
<comment type="caution">
    <text evidence="3">The sequence shown here is derived from an EMBL/GenBank/DDBJ whole genome shotgun (WGS) entry which is preliminary data.</text>
</comment>
<keyword evidence="1" id="KW-0472">Membrane</keyword>
<dbReference type="Proteomes" id="UP000708208">
    <property type="component" value="Unassembled WGS sequence"/>
</dbReference>
<evidence type="ECO:0000256" key="2">
    <source>
        <dbReference type="SAM" id="SignalP"/>
    </source>
</evidence>
<gene>
    <name evidence="3" type="ORF">AFUS01_LOCUS18448</name>
</gene>
<dbReference type="AlphaFoldDB" id="A0A8J2PAP0"/>
<dbReference type="EMBL" id="CAJVCH010183710">
    <property type="protein sequence ID" value="CAG7729756.1"/>
    <property type="molecule type" value="Genomic_DNA"/>
</dbReference>
<keyword evidence="1" id="KW-0812">Transmembrane</keyword>
<feature type="transmembrane region" description="Helical" evidence="1">
    <location>
        <begin position="49"/>
        <end position="70"/>
    </location>
</feature>
<keyword evidence="4" id="KW-1185">Reference proteome</keyword>
<feature type="signal peptide" evidence="2">
    <location>
        <begin position="1"/>
        <end position="25"/>
    </location>
</feature>
<evidence type="ECO:0000256" key="1">
    <source>
        <dbReference type="SAM" id="Phobius"/>
    </source>
</evidence>
<organism evidence="3 4">
    <name type="scientific">Allacma fusca</name>
    <dbReference type="NCBI Taxonomy" id="39272"/>
    <lineage>
        <taxon>Eukaryota</taxon>
        <taxon>Metazoa</taxon>
        <taxon>Ecdysozoa</taxon>
        <taxon>Arthropoda</taxon>
        <taxon>Hexapoda</taxon>
        <taxon>Collembola</taxon>
        <taxon>Symphypleona</taxon>
        <taxon>Sminthuridae</taxon>
        <taxon>Allacma</taxon>
    </lineage>
</organism>
<evidence type="ECO:0000313" key="4">
    <source>
        <dbReference type="Proteomes" id="UP000708208"/>
    </source>
</evidence>
<reference evidence="3" key="1">
    <citation type="submission" date="2021-06" db="EMBL/GenBank/DDBJ databases">
        <authorList>
            <person name="Hodson N. C."/>
            <person name="Mongue J. A."/>
            <person name="Jaron S. K."/>
        </authorList>
    </citation>
    <scope>NUCLEOTIDE SEQUENCE</scope>
</reference>
<feature type="chain" id="PRO_5035272308" evidence="2">
    <location>
        <begin position="26"/>
        <end position="243"/>
    </location>
</feature>
<feature type="transmembrane region" description="Helical" evidence="1">
    <location>
        <begin position="124"/>
        <end position="141"/>
    </location>
</feature>
<name>A0A8J2PAP0_9HEXA</name>
<protein>
    <submittedName>
        <fullName evidence="3">Uncharacterized protein</fullName>
    </submittedName>
</protein>
<keyword evidence="1" id="KW-1133">Transmembrane helix</keyword>
<feature type="transmembrane region" description="Helical" evidence="1">
    <location>
        <begin position="147"/>
        <end position="166"/>
    </location>
</feature>
<proteinExistence type="predicted"/>